<dbReference type="Pfam" id="PF07398">
    <property type="entry name" value="MDMPI_C"/>
    <property type="match status" value="1"/>
</dbReference>
<evidence type="ECO:0000313" key="3">
    <source>
        <dbReference type="EMBL" id="GAA4669680.1"/>
    </source>
</evidence>
<dbReference type="InterPro" id="IPR010872">
    <property type="entry name" value="MDMPI_C-term_domain"/>
</dbReference>
<proteinExistence type="predicted"/>
<accession>A0ABP8VRJ9</accession>
<dbReference type="SUPFAM" id="SSF55718">
    <property type="entry name" value="SCP-like"/>
    <property type="match status" value="1"/>
</dbReference>
<dbReference type="InterPro" id="IPR036527">
    <property type="entry name" value="SCP2_sterol-bd_dom_sf"/>
</dbReference>
<gene>
    <name evidence="3" type="ORF">GCM10023226_02660</name>
</gene>
<feature type="domain" description="Mycothiol-dependent maleylpyruvate isomerase metal-binding" evidence="2">
    <location>
        <begin position="23"/>
        <end position="163"/>
    </location>
</feature>
<evidence type="ECO:0000313" key="4">
    <source>
        <dbReference type="Proteomes" id="UP001500621"/>
    </source>
</evidence>
<organism evidence="3 4">
    <name type="scientific">Nocardioides nanhaiensis</name>
    <dbReference type="NCBI Taxonomy" id="1476871"/>
    <lineage>
        <taxon>Bacteria</taxon>
        <taxon>Bacillati</taxon>
        <taxon>Actinomycetota</taxon>
        <taxon>Actinomycetes</taxon>
        <taxon>Propionibacteriales</taxon>
        <taxon>Nocardioidaceae</taxon>
        <taxon>Nocardioides</taxon>
    </lineage>
</organism>
<evidence type="ECO:0000259" key="2">
    <source>
        <dbReference type="Pfam" id="PF11716"/>
    </source>
</evidence>
<reference evidence="4" key="1">
    <citation type="journal article" date="2019" name="Int. J. Syst. Evol. Microbiol.">
        <title>The Global Catalogue of Microorganisms (GCM) 10K type strain sequencing project: providing services to taxonomists for standard genome sequencing and annotation.</title>
        <authorList>
            <consortium name="The Broad Institute Genomics Platform"/>
            <consortium name="The Broad Institute Genome Sequencing Center for Infectious Disease"/>
            <person name="Wu L."/>
            <person name="Ma J."/>
        </authorList>
    </citation>
    <scope>NUCLEOTIDE SEQUENCE [LARGE SCALE GENOMIC DNA]</scope>
    <source>
        <strain evidence="4">JCM 18127</strain>
    </source>
</reference>
<dbReference type="InterPro" id="IPR017517">
    <property type="entry name" value="Maleyloyr_isom"/>
</dbReference>
<dbReference type="InterPro" id="IPR024344">
    <property type="entry name" value="MDMPI_metal-binding"/>
</dbReference>
<protein>
    <submittedName>
        <fullName evidence="3">Maleylpyruvate isomerase family mycothiol-dependent enzyme</fullName>
    </submittedName>
</protein>
<dbReference type="Gene3D" id="1.20.120.450">
    <property type="entry name" value="dinb family like domain"/>
    <property type="match status" value="1"/>
</dbReference>
<dbReference type="EMBL" id="BAABIM010000001">
    <property type="protein sequence ID" value="GAA4669680.1"/>
    <property type="molecule type" value="Genomic_DNA"/>
</dbReference>
<feature type="domain" description="MDMPI C-terminal" evidence="1">
    <location>
        <begin position="181"/>
        <end position="270"/>
    </location>
</feature>
<evidence type="ECO:0000259" key="1">
    <source>
        <dbReference type="Pfam" id="PF07398"/>
    </source>
</evidence>
<dbReference type="Proteomes" id="UP001500621">
    <property type="component" value="Unassembled WGS sequence"/>
</dbReference>
<dbReference type="Pfam" id="PF11716">
    <property type="entry name" value="MDMPI_N"/>
    <property type="match status" value="1"/>
</dbReference>
<dbReference type="NCBIfam" id="TIGR03083">
    <property type="entry name" value="maleylpyruvate isomerase family mycothiol-dependent enzyme"/>
    <property type="match status" value="1"/>
</dbReference>
<dbReference type="InterPro" id="IPR034660">
    <property type="entry name" value="DinB/YfiT-like"/>
</dbReference>
<name>A0ABP8VRJ9_9ACTN</name>
<dbReference type="SUPFAM" id="SSF109854">
    <property type="entry name" value="DinB/YfiT-like putative metalloenzymes"/>
    <property type="match status" value="1"/>
</dbReference>
<sequence length="280" mass="30192">MSRFANLTAMSDQERLAGYVEVWWQAIESFTALLEELPQEQWSTPTDLAGWDVRAVAAHTAHLEGILAGAPEETAEVPELPHITGFMGAYTEIGVINRRETAPEAIVAEIRTAAAARRTALQADPPTDASARPAVIFGGVPWSWETLLRNRPLDVWMHEQDVRRAVGRPGGLDTPAAQHTTDYLMESFGYVLAKKAQAPAGTTAVLRVEGSEPMAFAVDENGRGRRLDQLPSTPSVELVTDRETFLVLAGGRRPAATGAVEVTGDTALGERLLGVMATTP</sequence>
<keyword evidence="4" id="KW-1185">Reference proteome</keyword>
<comment type="caution">
    <text evidence="3">The sequence shown here is derived from an EMBL/GenBank/DDBJ whole genome shotgun (WGS) entry which is preliminary data.</text>
</comment>
<keyword evidence="3" id="KW-0413">Isomerase</keyword>
<dbReference type="GO" id="GO:0016853">
    <property type="term" value="F:isomerase activity"/>
    <property type="evidence" value="ECO:0007669"/>
    <property type="project" value="UniProtKB-KW"/>
</dbReference>